<dbReference type="GO" id="GO:0005634">
    <property type="term" value="C:nucleus"/>
    <property type="evidence" value="ECO:0007669"/>
    <property type="project" value="TreeGrafter"/>
</dbReference>
<evidence type="ECO:0000256" key="1">
    <source>
        <dbReference type="ARBA" id="ARBA00023242"/>
    </source>
</evidence>
<proteinExistence type="predicted"/>
<dbReference type="GO" id="GO:0045944">
    <property type="term" value="P:positive regulation of transcription by RNA polymerase II"/>
    <property type="evidence" value="ECO:0007669"/>
    <property type="project" value="TreeGrafter"/>
</dbReference>
<dbReference type="InParanoid" id="A0A7C8MIE2"/>
<reference evidence="3 4" key="1">
    <citation type="submission" date="2019-12" db="EMBL/GenBank/DDBJ databases">
        <title>Draft genome sequence of the ascomycete Xylaria multiplex DSM 110363.</title>
        <authorList>
            <person name="Buettner E."/>
            <person name="Kellner H."/>
        </authorList>
    </citation>
    <scope>NUCLEOTIDE SEQUENCE [LARGE SCALE GENOMIC DNA]</scope>
    <source>
        <strain evidence="3 4">DSM 110363</strain>
    </source>
</reference>
<dbReference type="GO" id="GO:0000976">
    <property type="term" value="F:transcription cis-regulatory region binding"/>
    <property type="evidence" value="ECO:0007669"/>
    <property type="project" value="TreeGrafter"/>
</dbReference>
<dbReference type="PANTHER" id="PTHR37534">
    <property type="entry name" value="TRANSCRIPTIONAL ACTIVATOR PROTEIN UGA3"/>
    <property type="match status" value="1"/>
</dbReference>
<evidence type="ECO:0000256" key="2">
    <source>
        <dbReference type="SAM" id="MobiDB-lite"/>
    </source>
</evidence>
<name>A0A7C8MIE2_9PEZI</name>
<dbReference type="PANTHER" id="PTHR37534:SF2">
    <property type="entry name" value="N-ACETYLTRANSFERASE DOMAIN-CONTAINING PROTEIN"/>
    <property type="match status" value="1"/>
</dbReference>
<keyword evidence="1" id="KW-0539">Nucleus</keyword>
<protein>
    <recommendedName>
        <fullName evidence="5">Transcription factor domain-containing protein</fullName>
    </recommendedName>
</protein>
<accession>A0A7C8MIE2</accession>
<dbReference type="Proteomes" id="UP000481858">
    <property type="component" value="Unassembled WGS sequence"/>
</dbReference>
<gene>
    <name evidence="3" type="ORF">GQX73_g10484</name>
</gene>
<keyword evidence="4" id="KW-1185">Reference proteome</keyword>
<comment type="caution">
    <text evidence="3">The sequence shown here is derived from an EMBL/GenBank/DDBJ whole genome shotgun (WGS) entry which is preliminary data.</text>
</comment>
<organism evidence="3 4">
    <name type="scientific">Xylaria multiplex</name>
    <dbReference type="NCBI Taxonomy" id="323545"/>
    <lineage>
        <taxon>Eukaryota</taxon>
        <taxon>Fungi</taxon>
        <taxon>Dikarya</taxon>
        <taxon>Ascomycota</taxon>
        <taxon>Pezizomycotina</taxon>
        <taxon>Sordariomycetes</taxon>
        <taxon>Xylariomycetidae</taxon>
        <taxon>Xylariales</taxon>
        <taxon>Xylariaceae</taxon>
        <taxon>Xylaria</taxon>
    </lineage>
</organism>
<dbReference type="EMBL" id="WUBL01000233">
    <property type="protein sequence ID" value="KAF2963088.1"/>
    <property type="molecule type" value="Genomic_DNA"/>
</dbReference>
<evidence type="ECO:0000313" key="3">
    <source>
        <dbReference type="EMBL" id="KAF2963088.1"/>
    </source>
</evidence>
<feature type="region of interest" description="Disordered" evidence="2">
    <location>
        <begin position="62"/>
        <end position="90"/>
    </location>
</feature>
<evidence type="ECO:0000313" key="4">
    <source>
        <dbReference type="Proteomes" id="UP000481858"/>
    </source>
</evidence>
<evidence type="ECO:0008006" key="5">
    <source>
        <dbReference type="Google" id="ProtNLM"/>
    </source>
</evidence>
<dbReference type="GO" id="GO:0003700">
    <property type="term" value="F:DNA-binding transcription factor activity"/>
    <property type="evidence" value="ECO:0007669"/>
    <property type="project" value="TreeGrafter"/>
</dbReference>
<dbReference type="OrthoDB" id="4525710at2759"/>
<sequence length="519" mass="58009">MAQDEREFEFPAKQKWCRFAGKRLAFIDETVETSANHREESCGFDVQFIEPSSPFHISLGREENTIPSPSPVPSPLIQASSTPGGSDLEHGTIGTDVFSQSSSFPDQSGRIVPLLNGYTSSQEVAYRVLQRSFTPEFDSQADNGISSHCHDSSFALGAYPSHVSCLGIRDSISTRSPIFPLKDLAEAQSMRYYIDQVAPIFDFYDRQFDFARGVPEAAGLHPMLMSIISTVATRHQESFRRRRLYLMDAEDRSWYAEHHEGALATGNGTLGRDIQECESTELCNIFETQAAFLSPSGLHQAAFWAGVRQEVYLAVLNQRSTTLCLDKCNVDCSLEDAEDEVWMARMTLLLVDVLEFCFGPTKIDVDAFQKYESLVAYLTAWAAAKPESFESLFTRLPEDGEIFPEIVFLSNCAMAAWQFYHVTRMLLIAHNPRVPRIGCSYLAALQSIDNEIKSDVKILCGIAETSGNLYSTSPAAIAGIVLAGDRFTDRREQQTLFDFLVKVEKSHAWPTWSMILATH</sequence>
<dbReference type="AlphaFoldDB" id="A0A7C8MIE2"/>